<sequence length="548" mass="61092">MSDQRLNFSKILAGFKKYPKPNRDLEYGTAGFRTKADLLDHVVFRVGVVACLRSMQKKKAIGLMITASHNIHSDNGVKIVDPLGDMLEQSWEKFVTDVVNSGEDSFEEKIMSIIRSNEIDTSIDGCLFLGWDTRPSSEHLASIACEGVSSLNGTVTKIGLCTTPVLHYVVRCHNDPAYGKASVDGYYDKLLTSFEKLWAKFDHIKKCYSPHIYFDGANGVGAITMEYVSGKIGDKIEIDLHNDDIKTPDKLNHCCGADFVKTQQKLPLSIPAKPCARLVSFDGDADRIMYYFVDPENQFHLLDGDRMATLIAMFLRQIIQEAELDVSLGIVQTAYANGSSTKFITETLKVDVSCVKTGVKYLHHEALKYDIGIYFEANGHGTVIFSQRLKDEIKLKLVSDNEKITSAATTLSLFVDMVNETVGDALSDLLIVETILHAKDWDLSEWEKLYDVLPYQMAKVTVKNRNAITTTDAERRCVTPVELQPKIDEMVSSFKFGRAFVRPSGTEDIVRVYAEAVTQAEANELALRISILVYDLAGGIGERPSLFD</sequence>
<comment type="function">
    <text evidence="13">Catalyzes the conversion of GlcNAc-6-P into GlcNAc-1-P during the synthesis of uridine diphosphate/UDP-GlcNAc, which is a biosynthetic precursor of chitin and also supplies the amino sugars for N-linked oligosaccharides of glycoproteins.</text>
</comment>
<dbReference type="PANTHER" id="PTHR45955">
    <property type="entry name" value="PHOSPHOACETYLGLUCOSAMINE MUTASE"/>
    <property type="match status" value="1"/>
</dbReference>
<feature type="binding site" evidence="17">
    <location>
        <position position="286"/>
    </location>
    <ligand>
        <name>Mg(2+)</name>
        <dbReference type="ChEBI" id="CHEBI:18420"/>
    </ligand>
</feature>
<evidence type="ECO:0000256" key="6">
    <source>
        <dbReference type="ARBA" id="ARBA00022723"/>
    </source>
</evidence>
<evidence type="ECO:0000256" key="3">
    <source>
        <dbReference type="ARBA" id="ARBA00010231"/>
    </source>
</evidence>
<dbReference type="GO" id="GO:0046872">
    <property type="term" value="F:metal ion binding"/>
    <property type="evidence" value="ECO:0007669"/>
    <property type="project" value="UniProtKB-KW"/>
</dbReference>
<dbReference type="InterPro" id="IPR049022">
    <property type="entry name" value="AMG1_III"/>
</dbReference>
<dbReference type="Gene3D" id="3.40.120.10">
    <property type="entry name" value="Alpha-D-Glucose-1,6-Bisphosphate, subunit A, domain 3"/>
    <property type="match status" value="2"/>
</dbReference>
<evidence type="ECO:0000256" key="8">
    <source>
        <dbReference type="ARBA" id="ARBA00023235"/>
    </source>
</evidence>
<dbReference type="Gene3D" id="3.30.310.50">
    <property type="entry name" value="Alpha-D-phosphohexomutase, C-terminal domain"/>
    <property type="match status" value="1"/>
</dbReference>
<dbReference type="Pfam" id="PF00408">
    <property type="entry name" value="PGM_PMM_IV"/>
    <property type="match status" value="1"/>
</dbReference>
<keyword evidence="6 14" id="KW-0479">Metal-binding</keyword>
<evidence type="ECO:0000256" key="13">
    <source>
        <dbReference type="ARBA" id="ARBA00059527"/>
    </source>
</evidence>
<evidence type="ECO:0000256" key="10">
    <source>
        <dbReference type="ARBA" id="ARBA00023316"/>
    </source>
</evidence>
<dbReference type="InterPro" id="IPR016657">
    <property type="entry name" value="PAGM"/>
</dbReference>
<evidence type="ECO:0000256" key="5">
    <source>
        <dbReference type="ARBA" id="ARBA00022553"/>
    </source>
</evidence>
<feature type="domain" description="Alpha-D-phosphohexomutase alpha/beta/alpha" evidence="19">
    <location>
        <begin position="58"/>
        <end position="102"/>
    </location>
</feature>
<evidence type="ECO:0000256" key="7">
    <source>
        <dbReference type="ARBA" id="ARBA00022842"/>
    </source>
</evidence>
<feature type="domain" description="Alpha-D-phosphohexomutase C-terminal" evidence="18">
    <location>
        <begin position="494"/>
        <end position="529"/>
    </location>
</feature>
<dbReference type="Pfam" id="PF21404">
    <property type="entry name" value="AMG1_III"/>
    <property type="match status" value="1"/>
</dbReference>
<evidence type="ECO:0000259" key="21">
    <source>
        <dbReference type="Pfam" id="PF21405"/>
    </source>
</evidence>
<feature type="domain" description="Alpha-D-phosphohexomutase alpha/beta/alpha" evidence="19">
    <location>
        <begin position="123"/>
        <end position="173"/>
    </location>
</feature>
<dbReference type="EC" id="5.4.2.3" evidence="4 14"/>
<feature type="domain" description="Phosphoacetylglucosamine mutase AMG1" evidence="20">
    <location>
        <begin position="303"/>
        <end position="441"/>
    </location>
</feature>
<feature type="domain" description="Phosphoacetylglucosamine mutase AMG1" evidence="21">
    <location>
        <begin position="182"/>
        <end position="288"/>
    </location>
</feature>
<evidence type="ECO:0000313" key="22">
    <source>
        <dbReference type="EMBL" id="KAK7579741.1"/>
    </source>
</evidence>
<dbReference type="SUPFAM" id="SSF53738">
    <property type="entry name" value="Phosphoglucomutase, first 3 domains"/>
    <property type="match status" value="4"/>
</dbReference>
<accession>A0AAN9TAY5</accession>
<dbReference type="InterPro" id="IPR005844">
    <property type="entry name" value="A-D-PHexomutase_a/b/a-I"/>
</dbReference>
<evidence type="ECO:0000256" key="12">
    <source>
        <dbReference type="ARBA" id="ARBA00032065"/>
    </source>
</evidence>
<comment type="caution">
    <text evidence="22">The sequence shown here is derived from an EMBL/GenBank/DDBJ whole genome shotgun (WGS) entry which is preliminary data.</text>
</comment>
<dbReference type="SUPFAM" id="SSF55957">
    <property type="entry name" value="Phosphoglucomutase, C-terminal domain"/>
    <property type="match status" value="1"/>
</dbReference>
<feature type="binding site" evidence="17">
    <location>
        <position position="282"/>
    </location>
    <ligand>
        <name>Mg(2+)</name>
        <dbReference type="ChEBI" id="CHEBI:18420"/>
    </ligand>
</feature>
<dbReference type="InterPro" id="IPR036900">
    <property type="entry name" value="A-D-PHexomutase_C_sf"/>
</dbReference>
<gene>
    <name evidence="22" type="ORF">V9T40_000370</name>
</gene>
<name>A0AAN9TAY5_9HEMI</name>
<dbReference type="PANTHER" id="PTHR45955:SF1">
    <property type="entry name" value="PHOSPHOACETYLGLUCOSAMINE MUTASE"/>
    <property type="match status" value="1"/>
</dbReference>
<dbReference type="InterPro" id="IPR016055">
    <property type="entry name" value="A-D-PHexomutase_a/b/a-I/II/III"/>
</dbReference>
<feature type="binding site" evidence="16">
    <location>
        <begin position="502"/>
        <end position="506"/>
    </location>
    <ligand>
        <name>substrate</name>
    </ligand>
</feature>
<feature type="active site" description="Phosphoserine intermediate" evidence="15">
    <location>
        <position position="68"/>
    </location>
</feature>
<evidence type="ECO:0000256" key="2">
    <source>
        <dbReference type="ARBA" id="ARBA00004865"/>
    </source>
</evidence>
<keyword evidence="10" id="KW-0961">Cell wall biogenesis/degradation</keyword>
<keyword evidence="9" id="KW-0119">Carbohydrate metabolism</keyword>
<evidence type="ECO:0000256" key="4">
    <source>
        <dbReference type="ARBA" id="ARBA00012731"/>
    </source>
</evidence>
<comment type="function">
    <text evidence="14">Catalyzes the conversion of GlcNAc-6-P into GlcNAc-1-P during the synthesis of uridine diphosphate/UDP-GlcNAc, a sugar nucleotide critical to multiple glycosylation pathways including protein N- and O-glycosylation.</text>
</comment>
<dbReference type="FunFam" id="3.30.310.50:FF:000003">
    <property type="entry name" value="Phosphoacetylglucosamine mutase"/>
    <property type="match status" value="1"/>
</dbReference>
<evidence type="ECO:0000256" key="15">
    <source>
        <dbReference type="PIRSR" id="PIRSR016408-1"/>
    </source>
</evidence>
<comment type="catalytic activity">
    <reaction evidence="1 14">
        <text>N-acetyl-alpha-D-glucosamine 1-phosphate = N-acetyl-D-glucosamine 6-phosphate</text>
        <dbReference type="Rhea" id="RHEA:23804"/>
        <dbReference type="ChEBI" id="CHEBI:57513"/>
        <dbReference type="ChEBI" id="CHEBI:57776"/>
        <dbReference type="EC" id="5.4.2.3"/>
    </reaction>
</comment>
<comment type="pathway">
    <text evidence="2 14">Nucleotide-sugar biosynthesis; UDP-N-acetyl-alpha-D-glucosamine biosynthesis; N-acetyl-alpha-D-glucosamine 1-phosphate from alpha-D-glucosamine 6-phosphate (route I): step 2/2.</text>
</comment>
<dbReference type="Pfam" id="PF02878">
    <property type="entry name" value="PGM_PMM_I"/>
    <property type="match status" value="2"/>
</dbReference>
<dbReference type="GO" id="GO:0004610">
    <property type="term" value="F:phosphoacetylglucosamine mutase activity"/>
    <property type="evidence" value="ECO:0007669"/>
    <property type="project" value="UniProtKB-UniRule"/>
</dbReference>
<dbReference type="GO" id="GO:0071555">
    <property type="term" value="P:cell wall organization"/>
    <property type="evidence" value="ECO:0007669"/>
    <property type="project" value="UniProtKB-KW"/>
</dbReference>
<keyword evidence="23" id="KW-1185">Reference proteome</keyword>
<dbReference type="GO" id="GO:0005975">
    <property type="term" value="P:carbohydrate metabolic process"/>
    <property type="evidence" value="ECO:0007669"/>
    <property type="project" value="InterPro"/>
</dbReference>
<dbReference type="GO" id="GO:0006048">
    <property type="term" value="P:UDP-N-acetylglucosamine biosynthetic process"/>
    <property type="evidence" value="ECO:0007669"/>
    <property type="project" value="UniProtKB-UniRule"/>
</dbReference>
<evidence type="ECO:0000256" key="11">
    <source>
        <dbReference type="ARBA" id="ARBA00031926"/>
    </source>
</evidence>
<evidence type="ECO:0000259" key="19">
    <source>
        <dbReference type="Pfam" id="PF02878"/>
    </source>
</evidence>
<feature type="binding site" evidence="17">
    <location>
        <position position="284"/>
    </location>
    <ligand>
        <name>Mg(2+)</name>
        <dbReference type="ChEBI" id="CHEBI:18420"/>
    </ligand>
</feature>
<comment type="similarity">
    <text evidence="3 14">Belongs to the phosphohexose mutase family.</text>
</comment>
<evidence type="ECO:0000256" key="16">
    <source>
        <dbReference type="PIRSR" id="PIRSR016408-2"/>
    </source>
</evidence>
<evidence type="ECO:0000259" key="20">
    <source>
        <dbReference type="Pfam" id="PF21404"/>
    </source>
</evidence>
<evidence type="ECO:0000313" key="23">
    <source>
        <dbReference type="Proteomes" id="UP001367676"/>
    </source>
</evidence>
<evidence type="ECO:0000259" key="18">
    <source>
        <dbReference type="Pfam" id="PF00408"/>
    </source>
</evidence>
<keyword evidence="5" id="KW-0597">Phosphoprotein</keyword>
<organism evidence="22 23">
    <name type="scientific">Parthenolecanium corni</name>
    <dbReference type="NCBI Taxonomy" id="536013"/>
    <lineage>
        <taxon>Eukaryota</taxon>
        <taxon>Metazoa</taxon>
        <taxon>Ecdysozoa</taxon>
        <taxon>Arthropoda</taxon>
        <taxon>Hexapoda</taxon>
        <taxon>Insecta</taxon>
        <taxon>Pterygota</taxon>
        <taxon>Neoptera</taxon>
        <taxon>Paraneoptera</taxon>
        <taxon>Hemiptera</taxon>
        <taxon>Sternorrhyncha</taxon>
        <taxon>Coccoidea</taxon>
        <taxon>Coccidae</taxon>
        <taxon>Parthenolecanium</taxon>
    </lineage>
</organism>
<dbReference type="InterPro" id="IPR005843">
    <property type="entry name" value="A-D-PHexomutase_C"/>
</dbReference>
<keyword evidence="8 14" id="KW-0413">Isomerase</keyword>
<evidence type="ECO:0000256" key="14">
    <source>
        <dbReference type="PIRNR" id="PIRNR016408"/>
    </source>
</evidence>
<reference evidence="22 23" key="1">
    <citation type="submission" date="2024-03" db="EMBL/GenBank/DDBJ databases">
        <title>Adaptation during the transition from Ophiocordyceps entomopathogen to insect associate is accompanied by gene loss and intensified selection.</title>
        <authorList>
            <person name="Ward C.M."/>
            <person name="Onetto C.A."/>
            <person name="Borneman A.R."/>
        </authorList>
    </citation>
    <scope>NUCLEOTIDE SEQUENCE [LARGE SCALE GENOMIC DNA]</scope>
    <source>
        <strain evidence="22">AWRI1</strain>
        <tissue evidence="22">Single Adult Female</tissue>
    </source>
</reference>
<dbReference type="CDD" id="cd03086">
    <property type="entry name" value="PGM3"/>
    <property type="match status" value="1"/>
</dbReference>
<dbReference type="Pfam" id="PF21405">
    <property type="entry name" value="AMG1_II"/>
    <property type="match status" value="1"/>
</dbReference>
<dbReference type="FunFam" id="3.40.120.10:FF:000023">
    <property type="entry name" value="Phosphoacetylglucosamine mutase"/>
    <property type="match status" value="1"/>
</dbReference>
<dbReference type="FunFam" id="3.40.120.10:FF:000013">
    <property type="entry name" value="Phosphoacetylglucosamine mutase"/>
    <property type="match status" value="1"/>
</dbReference>
<protein>
    <recommendedName>
        <fullName evidence="4 14">Phosphoacetylglucosamine mutase</fullName>
        <shortName evidence="14">PAGM</shortName>
        <ecNumber evidence="4 14">5.4.2.3</ecNumber>
    </recommendedName>
    <alternativeName>
        <fullName evidence="12 14">Acetylglucosamine phosphomutase</fullName>
    </alternativeName>
    <alternativeName>
        <fullName evidence="11 14">N-acetylglucosamine-phosphate mutase</fullName>
    </alternativeName>
</protein>
<dbReference type="AlphaFoldDB" id="A0AAN9TAY5"/>
<feature type="binding site" description="via phosphate group" evidence="17">
    <location>
        <position position="68"/>
    </location>
    <ligand>
        <name>Mg(2+)</name>
        <dbReference type="ChEBI" id="CHEBI:18420"/>
    </ligand>
</feature>
<proteinExistence type="inferred from homology"/>
<evidence type="ECO:0000256" key="9">
    <source>
        <dbReference type="ARBA" id="ARBA00023277"/>
    </source>
</evidence>
<dbReference type="PIRSF" id="PIRSF016408">
    <property type="entry name" value="PAGM"/>
    <property type="match status" value="1"/>
</dbReference>
<comment type="cofactor">
    <cofactor evidence="14 17">
        <name>Mg(2+)</name>
        <dbReference type="ChEBI" id="CHEBI:18420"/>
    </cofactor>
    <text evidence="14 17">Binds 1 Mg(2+) ion per subunit.</text>
</comment>
<evidence type="ECO:0000256" key="17">
    <source>
        <dbReference type="PIRSR" id="PIRSR016408-3"/>
    </source>
</evidence>
<evidence type="ECO:0000256" key="1">
    <source>
        <dbReference type="ARBA" id="ARBA00000558"/>
    </source>
</evidence>
<feature type="binding site" evidence="16">
    <location>
        <position position="511"/>
    </location>
    <ligand>
        <name>substrate</name>
    </ligand>
</feature>
<dbReference type="EMBL" id="JBBCAQ010000034">
    <property type="protein sequence ID" value="KAK7579741.1"/>
    <property type="molecule type" value="Genomic_DNA"/>
</dbReference>
<feature type="binding site" evidence="16">
    <location>
        <begin position="376"/>
        <end position="378"/>
    </location>
    <ligand>
        <name>substrate</name>
    </ligand>
</feature>
<keyword evidence="7 14" id="KW-0460">Magnesium</keyword>
<dbReference type="Proteomes" id="UP001367676">
    <property type="component" value="Unassembled WGS sequence"/>
</dbReference>
<dbReference type="InterPro" id="IPR049023">
    <property type="entry name" value="AMG1_II"/>
</dbReference>